<dbReference type="STRING" id="61621.ENSRBIP00000000045"/>
<dbReference type="GO" id="GO:0031091">
    <property type="term" value="C:platelet alpha granule"/>
    <property type="evidence" value="ECO:0007669"/>
    <property type="project" value="Ensembl"/>
</dbReference>
<accession>A0AAJ7IQW3</accession>
<dbReference type="InterPro" id="IPR008983">
    <property type="entry name" value="Tumour_necrosis_fac-like_dom"/>
</dbReference>
<feature type="compositionally biased region" description="Polar residues" evidence="12">
    <location>
        <begin position="187"/>
        <end position="201"/>
    </location>
</feature>
<feature type="signal peptide" evidence="13">
    <location>
        <begin position="1"/>
        <end position="19"/>
    </location>
</feature>
<dbReference type="PROSITE" id="PS00010">
    <property type="entry name" value="ASX_HYDROXYL"/>
    <property type="match status" value="1"/>
</dbReference>
<dbReference type="PROSITE" id="PS50871">
    <property type="entry name" value="C1Q"/>
    <property type="match status" value="1"/>
</dbReference>
<dbReference type="PROSITE" id="PS00022">
    <property type="entry name" value="EGF_1"/>
    <property type="match status" value="1"/>
</dbReference>
<comment type="function">
    <text evidence="8">Carrier protein for platelet (but not plasma) factor V/Va. Plays a role in the storage and stabilization of factor V in platelets. Upon release following platelet activation, may limit platelet and plasma factor Va-dependent thrombin generation. Ligand for integrin alpha-IIb/beta-3 and integrin alpha-V/beta-3 on activated platelets, and may function as an extracellular matrix or adhesive protein.</text>
</comment>
<comment type="caution">
    <text evidence="11">Lacks conserved residue(s) required for the propagation of feature annotation.</text>
</comment>
<evidence type="ECO:0000256" key="3">
    <source>
        <dbReference type="ARBA" id="ARBA00022536"/>
    </source>
</evidence>
<evidence type="ECO:0000256" key="4">
    <source>
        <dbReference type="ARBA" id="ARBA00022729"/>
    </source>
</evidence>
<feature type="disulfide bond" evidence="11">
    <location>
        <begin position="1069"/>
        <end position="1078"/>
    </location>
</feature>
<reference evidence="17" key="2">
    <citation type="submission" date="2025-08" db="UniProtKB">
        <authorList>
            <consortium name="Ensembl"/>
        </authorList>
    </citation>
    <scope>IDENTIFICATION</scope>
</reference>
<feature type="region of interest" description="Disordered" evidence="12">
    <location>
        <begin position="71"/>
        <end position="101"/>
    </location>
</feature>
<dbReference type="Gene3D" id="2.60.120.40">
    <property type="match status" value="1"/>
</dbReference>
<dbReference type="SMART" id="SM00181">
    <property type="entry name" value="EGF"/>
    <property type="match status" value="1"/>
</dbReference>
<dbReference type="PROSITE" id="PS01186">
    <property type="entry name" value="EGF_2"/>
    <property type="match status" value="1"/>
</dbReference>
<dbReference type="FunFam" id="2.10.25.10:FF:000548">
    <property type="entry name" value="Multimerin 1"/>
    <property type="match status" value="1"/>
</dbReference>
<organism evidence="17 18">
    <name type="scientific">Rhinopithecus bieti</name>
    <name type="common">Black snub-nosed monkey</name>
    <name type="synonym">Pygathrix bieti</name>
    <dbReference type="NCBI Taxonomy" id="61621"/>
    <lineage>
        <taxon>Eukaryota</taxon>
        <taxon>Metazoa</taxon>
        <taxon>Chordata</taxon>
        <taxon>Craniata</taxon>
        <taxon>Vertebrata</taxon>
        <taxon>Euteleostomi</taxon>
        <taxon>Mammalia</taxon>
        <taxon>Eutheria</taxon>
        <taxon>Euarchontoglires</taxon>
        <taxon>Primates</taxon>
        <taxon>Haplorrhini</taxon>
        <taxon>Catarrhini</taxon>
        <taxon>Cercopithecidae</taxon>
        <taxon>Colobinae</taxon>
        <taxon>Rhinopithecus</taxon>
    </lineage>
</organism>
<evidence type="ECO:0000259" key="14">
    <source>
        <dbReference type="PROSITE" id="PS50026"/>
    </source>
</evidence>
<evidence type="ECO:0000256" key="6">
    <source>
        <dbReference type="ARBA" id="ARBA00023157"/>
    </source>
</evidence>
<dbReference type="Proteomes" id="UP000233180">
    <property type="component" value="Unassembled WGS sequence"/>
</dbReference>
<reference evidence="17" key="3">
    <citation type="submission" date="2025-09" db="UniProtKB">
        <authorList>
            <consortium name="Ensembl"/>
        </authorList>
    </citation>
    <scope>IDENTIFICATION</scope>
</reference>
<dbReference type="GO" id="GO:0033627">
    <property type="term" value="P:cell adhesion mediated by integrin"/>
    <property type="evidence" value="ECO:0007669"/>
    <property type="project" value="Ensembl"/>
</dbReference>
<dbReference type="CTD" id="22915"/>
<dbReference type="GO" id="GO:0005509">
    <property type="term" value="F:calcium ion binding"/>
    <property type="evidence" value="ECO:0007669"/>
    <property type="project" value="InterPro"/>
</dbReference>
<dbReference type="Pfam" id="PF07546">
    <property type="entry name" value="EMI"/>
    <property type="match status" value="1"/>
</dbReference>
<dbReference type="SUPFAM" id="SSF49842">
    <property type="entry name" value="TNF-like"/>
    <property type="match status" value="1"/>
</dbReference>
<evidence type="ECO:0000256" key="10">
    <source>
        <dbReference type="ARBA" id="ARBA00071923"/>
    </source>
</evidence>
<evidence type="ECO:0000256" key="5">
    <source>
        <dbReference type="ARBA" id="ARBA00023054"/>
    </source>
</evidence>
<dbReference type="GO" id="GO:0090051">
    <property type="term" value="P:negative regulation of cell migration involved in sprouting angiogenesis"/>
    <property type="evidence" value="ECO:0007669"/>
    <property type="project" value="TreeGrafter"/>
</dbReference>
<dbReference type="InterPro" id="IPR011489">
    <property type="entry name" value="EMI_domain"/>
</dbReference>
<feature type="domain" description="EMI" evidence="16">
    <location>
        <begin position="207"/>
        <end position="282"/>
    </location>
</feature>
<feature type="domain" description="C1q" evidence="15">
    <location>
        <begin position="1098"/>
        <end position="1230"/>
    </location>
</feature>
<name>A0A2K6JLZ9_RHIBE</name>
<feature type="domain" description="EGF-like" evidence="14">
    <location>
        <begin position="1043"/>
        <end position="1079"/>
    </location>
</feature>
<evidence type="ECO:0000313" key="18">
    <source>
        <dbReference type="Proteomes" id="UP000233180"/>
    </source>
</evidence>
<evidence type="ECO:0000256" key="1">
    <source>
        <dbReference type="ARBA" id="ARBA00004613"/>
    </source>
</evidence>
<dbReference type="PROSITE" id="PS51041">
    <property type="entry name" value="EMI"/>
    <property type="match status" value="1"/>
</dbReference>
<keyword evidence="4 13" id="KW-0732">Signal</keyword>
<dbReference type="GO" id="GO:1990972">
    <property type="term" value="C:multimerin complex"/>
    <property type="evidence" value="ECO:0007669"/>
    <property type="project" value="Ensembl"/>
</dbReference>
<comment type="subcellular location">
    <subcellularLocation>
        <location evidence="1">Secreted</location>
    </subcellularLocation>
</comment>
<dbReference type="Pfam" id="PF00386">
    <property type="entry name" value="C1q"/>
    <property type="match status" value="1"/>
</dbReference>
<dbReference type="InterPro" id="IPR000742">
    <property type="entry name" value="EGF"/>
</dbReference>
<keyword evidence="6 11" id="KW-1015">Disulfide bond</keyword>
<dbReference type="GO" id="GO:0030948">
    <property type="term" value="P:negative regulation of vascular endothelial growth factor receptor signaling pathway"/>
    <property type="evidence" value="ECO:0007669"/>
    <property type="project" value="TreeGrafter"/>
</dbReference>
<evidence type="ECO:0000256" key="11">
    <source>
        <dbReference type="PROSITE-ProRule" id="PRU00076"/>
    </source>
</evidence>
<feature type="region of interest" description="Disordered" evidence="12">
    <location>
        <begin position="157"/>
        <end position="201"/>
    </location>
</feature>
<dbReference type="GeneTree" id="ENSGT01030000234633"/>
<dbReference type="GeneID" id="108544992"/>
<dbReference type="PRINTS" id="PR00007">
    <property type="entry name" value="COMPLEMNTC1Q"/>
</dbReference>
<dbReference type="PROSITE" id="PS50026">
    <property type="entry name" value="EGF_3"/>
    <property type="match status" value="1"/>
</dbReference>
<evidence type="ECO:0000256" key="13">
    <source>
        <dbReference type="SAM" id="SignalP"/>
    </source>
</evidence>
<accession>A0A2K6JLZ9</accession>
<dbReference type="Ensembl" id="ENSRBIT00000000232.1">
    <property type="protein sequence ID" value="ENSRBIP00000000045.1"/>
    <property type="gene ID" value="ENSRBIG00000000051.1"/>
</dbReference>
<evidence type="ECO:0000256" key="9">
    <source>
        <dbReference type="ARBA" id="ARBA00062376"/>
    </source>
</evidence>
<evidence type="ECO:0000256" key="7">
    <source>
        <dbReference type="ARBA" id="ARBA00023180"/>
    </source>
</evidence>
<dbReference type="GO" id="GO:0061045">
    <property type="term" value="P:negative regulation of wound healing"/>
    <property type="evidence" value="ECO:0007669"/>
    <property type="project" value="Ensembl"/>
</dbReference>
<evidence type="ECO:0000259" key="15">
    <source>
        <dbReference type="PROSITE" id="PS50871"/>
    </source>
</evidence>
<dbReference type="InterPro" id="IPR050392">
    <property type="entry name" value="Collagen/C1q_domain"/>
</dbReference>
<dbReference type="OMA" id="QDNYMLK"/>
<dbReference type="AlphaFoldDB" id="A0A2K6JLZ9"/>
<dbReference type="Gene3D" id="2.10.25.10">
    <property type="entry name" value="Laminin"/>
    <property type="match status" value="1"/>
</dbReference>
<dbReference type="OrthoDB" id="10044191at2759"/>
<keyword evidence="3 11" id="KW-0245">EGF-like domain</keyword>
<gene>
    <name evidence="17" type="primary">MMRN1</name>
</gene>
<dbReference type="PANTHER" id="PTHR15427">
    <property type="entry name" value="EMILIN ELASTIN MICROFIBRIL INTERFACE-LOCATED PROTEIN ELASTIN MICROFIBRIL INTERFACER"/>
    <property type="match status" value="1"/>
</dbReference>
<evidence type="ECO:0000256" key="2">
    <source>
        <dbReference type="ARBA" id="ARBA00022525"/>
    </source>
</evidence>
<dbReference type="GO" id="GO:0005576">
    <property type="term" value="C:extracellular region"/>
    <property type="evidence" value="ECO:0007669"/>
    <property type="project" value="UniProtKB-SubCell"/>
</dbReference>
<keyword evidence="7" id="KW-0325">Glycoprotein</keyword>
<dbReference type="CDD" id="cd00054">
    <property type="entry name" value="EGF_CA"/>
    <property type="match status" value="1"/>
</dbReference>
<proteinExistence type="predicted"/>
<dbReference type="FunFam" id="2.60.120.40:FF:000009">
    <property type="entry name" value="Multimerin-1"/>
    <property type="match status" value="1"/>
</dbReference>
<dbReference type="InterPro" id="IPR001881">
    <property type="entry name" value="EGF-like_Ca-bd_dom"/>
</dbReference>
<dbReference type="PANTHER" id="PTHR15427:SF3">
    <property type="entry name" value="MULTIMERIN-1"/>
    <property type="match status" value="1"/>
</dbReference>
<feature type="compositionally biased region" description="Gly residues" evidence="12">
    <location>
        <begin position="160"/>
        <end position="175"/>
    </location>
</feature>
<evidence type="ECO:0000256" key="12">
    <source>
        <dbReference type="SAM" id="MobiDB-lite"/>
    </source>
</evidence>
<keyword evidence="5" id="KW-0175">Coiled coil</keyword>
<keyword evidence="2" id="KW-0964">Secreted</keyword>
<dbReference type="InterPro" id="IPR000152">
    <property type="entry name" value="EGF-type_Asp/Asn_hydroxyl_site"/>
</dbReference>
<dbReference type="RefSeq" id="XP_017751891.1">
    <property type="nucleotide sequence ID" value="XM_017896402.1"/>
</dbReference>
<evidence type="ECO:0000256" key="8">
    <source>
        <dbReference type="ARBA" id="ARBA00055570"/>
    </source>
</evidence>
<dbReference type="SMART" id="SM00179">
    <property type="entry name" value="EGF_CA"/>
    <property type="match status" value="1"/>
</dbReference>
<dbReference type="SUPFAM" id="SSF57196">
    <property type="entry name" value="EGF/Laminin"/>
    <property type="match status" value="1"/>
</dbReference>
<dbReference type="KEGG" id="rbb:108544992"/>
<feature type="chain" id="PRO_5044067964" description="Multimerin-1" evidence="13">
    <location>
        <begin position="20"/>
        <end position="1230"/>
    </location>
</feature>
<evidence type="ECO:0000259" key="16">
    <source>
        <dbReference type="PROSITE" id="PS51041"/>
    </source>
</evidence>
<dbReference type="Pfam" id="PF00008">
    <property type="entry name" value="EGF"/>
    <property type="match status" value="1"/>
</dbReference>
<keyword evidence="18" id="KW-1185">Reference proteome</keyword>
<dbReference type="SMART" id="SM00110">
    <property type="entry name" value="C1Q"/>
    <property type="match status" value="1"/>
</dbReference>
<reference evidence="17 18" key="1">
    <citation type="submission" date="2016-06" db="EMBL/GenBank/DDBJ databases">
        <title>Genome of Rhinopithecus bieti.</title>
        <authorList>
            <person name="Wu"/>
            <person name="C.-I. and Zhang"/>
            <person name="Y."/>
        </authorList>
    </citation>
    <scope>NUCLEOTIDE SEQUENCE</scope>
</reference>
<comment type="subunit">
    <text evidence="9">Multimeric. Composed of varying sized, disulfide-linked multimers, the smallest of which is a homotrimer. Proteolysis of the promultimerin in the N-terminal region, leads to the mature p155 form that is stored in platelets. Interacts with factor V/Va.</text>
</comment>
<feature type="compositionally biased region" description="Polar residues" evidence="12">
    <location>
        <begin position="79"/>
        <end position="89"/>
    </location>
</feature>
<sequence>MKGARLFVLLSSLWSGGIGLNNSKYSWTIPEDGNSQKTMTSASVPPNKIQSLQILPTTWVMSAEIATAPEARTSEESLLKSTLPPSETSAPAEGVRNQTLTSTERAEGVVKLQNLTLPTKANIKFNPGAEPVVLSNSTLKFLQSFARKSNEQATSLNAVGGAGGIGGAGDIGGVGNRAPRETYLSRGDSSPSQRTDYQKSSFETTRGKNWCAYVHTRLSPTVILDNQVTYVPGGRGPCGWTGGSCPQRSQKISNPIYRMQHKIVTSLDWRCCPGYSGPKCQLRAQEQQHLIHTNQAESHTAVGRGVAEQQQQQDCGDPEVMRKMTDQVNYQAMKLTLLQNKIDNISLTVNDIRNTYSSLEGKVSEDKGREFQSLLKDLKSKSINVLVRDIVREQFKIFQNDMQDTVAQLFKTVSSLSEDLESTRQIIQKVNESVVSIAAQQKSVLMQDNRPTLTDIVDLRNHIVTVRQEMTVTCEKPIKELEVKQTHLEGALEQEHSRSILYYESLNKTLSQLKEVHEQLLSTEQVSNQKNVPAVESLSNNVTEYMSTLHENIKKQSLMMLQMFEDLHIQESKINNLTISLEMEKESLRGECEDMLSKCRNDFKFQLKDTEENLHVLNQTLAEVLFPMDNKMDQMSEQLNDLTYDMEILQPLLEQGASLRQTMTYEQPKEAIVTRKKIENLTSAVNSLNFIIKELTKRHNLLRNEVQSRDDTLERRINEYALEMEDGLNKTMTIVNNAIDFIQDNYALKETLSTIKDNHEVHHKCTSDMETILTFIPQFQRLNDSIQILINDNQRYNFVLQFAKTLAGIPRDEKLNQSNFQKMFQMFNETTSQVRKYQQNMSHLEEKMLLTTKISKNLETQLQDIESKVTQTLIPYYISLKKGNVVTNGRDQALQLQVLNSRFKALEAKSIHLSSNFFLLNKTLHEVLTMCYNASTSVSELNATIPKWIKHSLPDIQLLQKGLTEFVEPIIQIQTQAVLSNLTCCIDRSLPGSLANVIKSKKQVKSLPKKINTLKKPTVNLTTVLIGRTQRNTDNVIYLATEEYSSCSRHPCQNGGTCINGRTSFTCACRHPFTGDNCTIKLVEENALAPDFSKGSYRYAPMVAFFASHTYGMTTPGPILFNNLDVNYGASYTPRTGKFRIPYLGVYVFKYTIESFSAHISGFLVVDGVDKLAFESENINSEIHCDRVLTGDALLELNYGQEVWLRLAKGTIPAKFPPVTTFSGYLLYRT</sequence>
<dbReference type="InterPro" id="IPR001073">
    <property type="entry name" value="C1q_dom"/>
</dbReference>
<evidence type="ECO:0000313" key="17">
    <source>
        <dbReference type="Ensembl" id="ENSRBIP00000000045.1"/>
    </source>
</evidence>
<protein>
    <recommendedName>
        <fullName evidence="10">Multimerin-1</fullName>
    </recommendedName>
</protein>
<dbReference type="GO" id="GO:1901731">
    <property type="term" value="P:positive regulation of platelet aggregation"/>
    <property type="evidence" value="ECO:0007669"/>
    <property type="project" value="Ensembl"/>
</dbReference>